<dbReference type="Pfam" id="PF13338">
    <property type="entry name" value="AbiEi_4"/>
    <property type="match status" value="1"/>
</dbReference>
<gene>
    <name evidence="4" type="ORF">L618_001400000920</name>
</gene>
<dbReference type="Pfam" id="PF18741">
    <property type="entry name" value="MTES_1575"/>
    <property type="match status" value="1"/>
</dbReference>
<reference evidence="4 5" key="1">
    <citation type="submission" date="2019-07" db="EMBL/GenBank/DDBJ databases">
        <title>Genome sequencing of lignin-degrading bacterial isolates.</title>
        <authorList>
            <person name="Gladden J."/>
        </authorList>
    </citation>
    <scope>NUCLEOTIDE SEQUENCE [LARGE SCALE GENOMIC DNA]</scope>
    <source>
        <strain evidence="4 5">J45</strain>
    </source>
</reference>
<dbReference type="Pfam" id="PF09407">
    <property type="entry name" value="AbiEi_1"/>
    <property type="match status" value="1"/>
</dbReference>
<evidence type="ECO:0000313" key="4">
    <source>
        <dbReference type="EMBL" id="TWH23118.1"/>
    </source>
</evidence>
<keyword evidence="4" id="KW-0378">Hydrolase</keyword>
<dbReference type="GO" id="GO:0004519">
    <property type="term" value="F:endonuclease activity"/>
    <property type="evidence" value="ECO:0007669"/>
    <property type="project" value="UniProtKB-KW"/>
</dbReference>
<feature type="domain" description="AbiEi antitoxin C-terminal" evidence="1">
    <location>
        <begin position="61"/>
        <end position="112"/>
    </location>
</feature>
<feature type="domain" description="AbiEi antitoxin N-terminal" evidence="2">
    <location>
        <begin position="12"/>
        <end position="51"/>
    </location>
</feature>
<name>A0A562EN20_RHORH</name>
<dbReference type="Proteomes" id="UP000317573">
    <property type="component" value="Unassembled WGS sequence"/>
</dbReference>
<dbReference type="InterPro" id="IPR018547">
    <property type="entry name" value="AbiEi_C"/>
</dbReference>
<evidence type="ECO:0000259" key="1">
    <source>
        <dbReference type="Pfam" id="PF09407"/>
    </source>
</evidence>
<dbReference type="RefSeq" id="WP_145691288.1">
    <property type="nucleotide sequence ID" value="NZ_VLJT01000011.1"/>
</dbReference>
<proteinExistence type="predicted"/>
<evidence type="ECO:0000313" key="5">
    <source>
        <dbReference type="Proteomes" id="UP000317573"/>
    </source>
</evidence>
<evidence type="ECO:0000259" key="3">
    <source>
        <dbReference type="Pfam" id="PF18741"/>
    </source>
</evidence>
<dbReference type="InterPro" id="IPR011335">
    <property type="entry name" value="Restrct_endonuc-II-like"/>
</dbReference>
<organism evidence="4 5">
    <name type="scientific">Rhodococcus rhodochrous J45</name>
    <dbReference type="NCBI Taxonomy" id="935266"/>
    <lineage>
        <taxon>Bacteria</taxon>
        <taxon>Bacillati</taxon>
        <taxon>Actinomycetota</taxon>
        <taxon>Actinomycetes</taxon>
        <taxon>Mycobacteriales</taxon>
        <taxon>Nocardiaceae</taxon>
        <taxon>Rhodococcus</taxon>
    </lineage>
</organism>
<dbReference type="InterPro" id="IPR049468">
    <property type="entry name" value="Restrct_endonuc-II-like_dom"/>
</dbReference>
<dbReference type="AlphaFoldDB" id="A0A562EN20"/>
<feature type="domain" description="Restriction endonuclease type II-like" evidence="3">
    <location>
        <begin position="201"/>
        <end position="287"/>
    </location>
</feature>
<dbReference type="InterPro" id="IPR025159">
    <property type="entry name" value="AbiEi_N"/>
</dbReference>
<dbReference type="EMBL" id="VLJT01000011">
    <property type="protein sequence ID" value="TWH23118.1"/>
    <property type="molecule type" value="Genomic_DNA"/>
</dbReference>
<dbReference type="Gene3D" id="3.40.960.10">
    <property type="entry name" value="VSR Endonuclease"/>
    <property type="match status" value="1"/>
</dbReference>
<protein>
    <submittedName>
        <fullName evidence="4">Very-short-patch-repair endonuclease</fullName>
    </submittedName>
</protein>
<keyword evidence="4" id="KW-0540">Nuclease</keyword>
<dbReference type="SUPFAM" id="SSF52980">
    <property type="entry name" value="Restriction endonuclease-like"/>
    <property type="match status" value="1"/>
</dbReference>
<keyword evidence="4" id="KW-0255">Endonuclease</keyword>
<sequence>MNLRNANRIMAAQDGVITRAQALDCGMSASAVDRRVENGDWFALARGVYLRADRERTPAVALRAAVYAAGPEAAAWGPSAAWWHGLLDRAPSLRYVTVPQKRTLARRHGVRVRRRDLQRRDVVVVRGLPVTALPLTVLEAAVELPTGSMLMDRALQRHTSLPALEQAHRRNLGRHGAPRAAHLLCSAREGGHSQAERIFHRLLRNAGFTGWRAHAMSCGFEIDVVFDADRVAIEIDGWAWHRDAERHRRDTERQNVLINAGWHVLRFTWHAITQEPDEVVRQIRQALNRTSVG</sequence>
<evidence type="ECO:0000259" key="2">
    <source>
        <dbReference type="Pfam" id="PF13338"/>
    </source>
</evidence>
<accession>A0A562EN20</accession>
<comment type="caution">
    <text evidence="4">The sequence shown here is derived from an EMBL/GenBank/DDBJ whole genome shotgun (WGS) entry which is preliminary data.</text>
</comment>